<dbReference type="Pfam" id="PF00561">
    <property type="entry name" value="Abhydrolase_1"/>
    <property type="match status" value="1"/>
</dbReference>
<dbReference type="InterPro" id="IPR000073">
    <property type="entry name" value="AB_hydrolase_1"/>
</dbReference>
<protein>
    <submittedName>
        <fullName evidence="2">Alpha/beta-hydrolase</fullName>
    </submittedName>
</protein>
<name>A0A9P4JIG8_9PLEO</name>
<organism evidence="2 3">
    <name type="scientific">Delitschia confertaspora ATCC 74209</name>
    <dbReference type="NCBI Taxonomy" id="1513339"/>
    <lineage>
        <taxon>Eukaryota</taxon>
        <taxon>Fungi</taxon>
        <taxon>Dikarya</taxon>
        <taxon>Ascomycota</taxon>
        <taxon>Pezizomycotina</taxon>
        <taxon>Dothideomycetes</taxon>
        <taxon>Pleosporomycetidae</taxon>
        <taxon>Pleosporales</taxon>
        <taxon>Delitschiaceae</taxon>
        <taxon>Delitschia</taxon>
    </lineage>
</organism>
<dbReference type="SUPFAM" id="SSF53474">
    <property type="entry name" value="alpha/beta-Hydrolases"/>
    <property type="match status" value="1"/>
</dbReference>
<accession>A0A9P4JIG8</accession>
<evidence type="ECO:0000259" key="1">
    <source>
        <dbReference type="Pfam" id="PF00561"/>
    </source>
</evidence>
<sequence length="366" mass="41003">MRRAGNGKANIPHPWWFQTNNISESVEITAWGATCTDRNLTVHLEKTSKENFTTDSYGHEVFFALTRKEILISGSYQISTRLCVPEGGAKSDSIQMLAHGATYTKHMWDFAYQPSNYSWVKHMNEAGYATFAFDLLGAGNSSRPNAMHETQTQAHVETASQFVDLLKTGALDGKKWSRVIYVGFSIGASVGNSLATQYPEKADQLILLGLSWFHDYIYPALLMMLRSEANKINATRWGTMPDLYTTMPSLITRQFSHLYGDFDEGVEVPDYEDLDADTVGEAVSFTFHAREAPDYTGSVFLGIGNNDVTFCGPTCEDHHLEVYNKFPKAVDHLPLLYPNTGHNILLHRTGPKLLQDVTGFIKKHDK</sequence>
<dbReference type="PRINTS" id="PR00111">
    <property type="entry name" value="ABHYDROLASE"/>
</dbReference>
<dbReference type="GO" id="GO:0016020">
    <property type="term" value="C:membrane"/>
    <property type="evidence" value="ECO:0007669"/>
    <property type="project" value="TreeGrafter"/>
</dbReference>
<evidence type="ECO:0000313" key="2">
    <source>
        <dbReference type="EMBL" id="KAF2199795.1"/>
    </source>
</evidence>
<evidence type="ECO:0000313" key="3">
    <source>
        <dbReference type="Proteomes" id="UP000799536"/>
    </source>
</evidence>
<gene>
    <name evidence="2" type="ORF">GQ43DRAFT_419441</name>
</gene>
<dbReference type="OrthoDB" id="190201at2759"/>
<dbReference type="Proteomes" id="UP000799536">
    <property type="component" value="Unassembled WGS sequence"/>
</dbReference>
<comment type="caution">
    <text evidence="2">The sequence shown here is derived from an EMBL/GenBank/DDBJ whole genome shotgun (WGS) entry which is preliminary data.</text>
</comment>
<dbReference type="InterPro" id="IPR029058">
    <property type="entry name" value="AB_hydrolase_fold"/>
</dbReference>
<dbReference type="PANTHER" id="PTHR43798:SF33">
    <property type="entry name" value="HYDROLASE, PUTATIVE (AFU_ORTHOLOGUE AFUA_2G14860)-RELATED"/>
    <property type="match status" value="1"/>
</dbReference>
<feature type="domain" description="AB hydrolase-1" evidence="1">
    <location>
        <begin position="116"/>
        <end position="218"/>
    </location>
</feature>
<proteinExistence type="predicted"/>
<reference evidence="2" key="1">
    <citation type="journal article" date="2020" name="Stud. Mycol.">
        <title>101 Dothideomycetes genomes: a test case for predicting lifestyles and emergence of pathogens.</title>
        <authorList>
            <person name="Haridas S."/>
            <person name="Albert R."/>
            <person name="Binder M."/>
            <person name="Bloem J."/>
            <person name="Labutti K."/>
            <person name="Salamov A."/>
            <person name="Andreopoulos B."/>
            <person name="Baker S."/>
            <person name="Barry K."/>
            <person name="Bills G."/>
            <person name="Bluhm B."/>
            <person name="Cannon C."/>
            <person name="Castanera R."/>
            <person name="Culley D."/>
            <person name="Daum C."/>
            <person name="Ezra D."/>
            <person name="Gonzalez J."/>
            <person name="Henrissat B."/>
            <person name="Kuo A."/>
            <person name="Liang C."/>
            <person name="Lipzen A."/>
            <person name="Lutzoni F."/>
            <person name="Magnuson J."/>
            <person name="Mondo S."/>
            <person name="Nolan M."/>
            <person name="Ohm R."/>
            <person name="Pangilinan J."/>
            <person name="Park H.-J."/>
            <person name="Ramirez L."/>
            <person name="Alfaro M."/>
            <person name="Sun H."/>
            <person name="Tritt A."/>
            <person name="Yoshinaga Y."/>
            <person name="Zwiers L.-H."/>
            <person name="Turgeon B."/>
            <person name="Goodwin S."/>
            <person name="Spatafora J."/>
            <person name="Crous P."/>
            <person name="Grigoriev I."/>
        </authorList>
    </citation>
    <scope>NUCLEOTIDE SEQUENCE</scope>
    <source>
        <strain evidence="2">ATCC 74209</strain>
    </source>
</reference>
<dbReference type="PANTHER" id="PTHR43798">
    <property type="entry name" value="MONOACYLGLYCEROL LIPASE"/>
    <property type="match status" value="1"/>
</dbReference>
<dbReference type="Gene3D" id="3.40.50.1820">
    <property type="entry name" value="alpha/beta hydrolase"/>
    <property type="match status" value="1"/>
</dbReference>
<keyword evidence="3" id="KW-1185">Reference proteome</keyword>
<dbReference type="EMBL" id="ML994055">
    <property type="protein sequence ID" value="KAF2199795.1"/>
    <property type="molecule type" value="Genomic_DNA"/>
</dbReference>
<dbReference type="InterPro" id="IPR050266">
    <property type="entry name" value="AB_hydrolase_sf"/>
</dbReference>
<dbReference type="AlphaFoldDB" id="A0A9P4JIG8"/>